<comment type="subunit">
    <text evidence="9">The complex comprises the extracytoplasmic solute receptor protein and the two transmembrane proteins.</text>
</comment>
<evidence type="ECO:0000256" key="8">
    <source>
        <dbReference type="ARBA" id="ARBA00038436"/>
    </source>
</evidence>
<evidence type="ECO:0000256" key="7">
    <source>
        <dbReference type="ARBA" id="ARBA00023136"/>
    </source>
</evidence>
<evidence type="ECO:0000256" key="2">
    <source>
        <dbReference type="ARBA" id="ARBA00022448"/>
    </source>
</evidence>
<keyword evidence="3" id="KW-1003">Cell membrane</keyword>
<dbReference type="KEGG" id="mon:G8E03_09015"/>
<feature type="domain" description="Tripartite ATP-independent periplasmic transporters DctQ component" evidence="10">
    <location>
        <begin position="31"/>
        <end position="119"/>
    </location>
</feature>
<name>A0A6G7VLB6_9RHOB</name>
<comment type="similarity">
    <text evidence="8 9">Belongs to the TRAP transporter small permease family.</text>
</comment>
<evidence type="ECO:0000256" key="5">
    <source>
        <dbReference type="ARBA" id="ARBA00022692"/>
    </source>
</evidence>
<comment type="subcellular location">
    <subcellularLocation>
        <location evidence="1 9">Cell inner membrane</location>
        <topology evidence="1 9">Multi-pass membrane protein</topology>
    </subcellularLocation>
</comment>
<organism evidence="11 12">
    <name type="scientific">Pontivivens nitratireducens</name>
    <dbReference type="NCBI Taxonomy" id="2758038"/>
    <lineage>
        <taxon>Bacteria</taxon>
        <taxon>Pseudomonadati</taxon>
        <taxon>Pseudomonadota</taxon>
        <taxon>Alphaproteobacteria</taxon>
        <taxon>Rhodobacterales</taxon>
        <taxon>Paracoccaceae</taxon>
        <taxon>Pontivivens</taxon>
    </lineage>
</organism>
<keyword evidence="2 9" id="KW-0813">Transport</keyword>
<keyword evidence="6 9" id="KW-1133">Transmembrane helix</keyword>
<sequence length="233" mass="26033">MNSVAPPHRGRLGGFFGAFEENVIALILALMTAMTFLNVVLRYGFSSSILWGPEVVEYLFAWLVLFGMSYCVKITAHLGVDALTSLLPARGQRITALIAAMFCLIYAGLLMKGAWDYWAPFANLDQTTGRWFPTGLDENTRENGWYETRFVPMPDLLRFVEGWLLYDGDPPFQKLPRAIPYLILPLGVALLLFRLIQATIAIVRGTSSSLIVSHEAEEAVEQAADKLAREERT</sequence>
<evidence type="ECO:0000313" key="12">
    <source>
        <dbReference type="Proteomes" id="UP000500791"/>
    </source>
</evidence>
<feature type="transmembrane region" description="Helical" evidence="9">
    <location>
        <begin position="12"/>
        <end position="39"/>
    </location>
</feature>
<keyword evidence="12" id="KW-1185">Reference proteome</keyword>
<evidence type="ECO:0000259" key="10">
    <source>
        <dbReference type="Pfam" id="PF04290"/>
    </source>
</evidence>
<dbReference type="PANTHER" id="PTHR35011:SF2">
    <property type="entry name" value="2,3-DIKETO-L-GULONATE TRAP TRANSPORTER SMALL PERMEASE PROTEIN YIAM"/>
    <property type="match status" value="1"/>
</dbReference>
<reference evidence="11 12" key="1">
    <citation type="submission" date="2020-03" db="EMBL/GenBank/DDBJ databases">
        <title>Complete genome sequence of Monaibacterium sp. ALG8 with diverse plasmids.</title>
        <authorList>
            <person name="Sun C."/>
        </authorList>
    </citation>
    <scope>NUCLEOTIDE SEQUENCE [LARGE SCALE GENOMIC DNA]</scope>
    <source>
        <strain evidence="11 12">ALG8</strain>
    </source>
</reference>
<evidence type="ECO:0000256" key="9">
    <source>
        <dbReference type="RuleBase" id="RU369079"/>
    </source>
</evidence>
<dbReference type="AlphaFoldDB" id="A0A6G7VLB6"/>
<evidence type="ECO:0000256" key="4">
    <source>
        <dbReference type="ARBA" id="ARBA00022519"/>
    </source>
</evidence>
<keyword evidence="7 9" id="KW-0472">Membrane</keyword>
<evidence type="ECO:0000256" key="3">
    <source>
        <dbReference type="ARBA" id="ARBA00022475"/>
    </source>
</evidence>
<dbReference type="RefSeq" id="WP_166190842.1">
    <property type="nucleotide sequence ID" value="NZ_CP049811.1"/>
</dbReference>
<keyword evidence="4 9" id="KW-0997">Cell inner membrane</keyword>
<feature type="transmembrane region" description="Helical" evidence="9">
    <location>
        <begin position="94"/>
        <end position="115"/>
    </location>
</feature>
<proteinExistence type="inferred from homology"/>
<feature type="transmembrane region" description="Helical" evidence="9">
    <location>
        <begin position="178"/>
        <end position="196"/>
    </location>
</feature>
<dbReference type="Pfam" id="PF04290">
    <property type="entry name" value="DctQ"/>
    <property type="match status" value="1"/>
</dbReference>
<comment type="function">
    <text evidence="9">Part of the tripartite ATP-independent periplasmic (TRAP) transport system.</text>
</comment>
<dbReference type="EMBL" id="CP049811">
    <property type="protein sequence ID" value="QIK40893.1"/>
    <property type="molecule type" value="Genomic_DNA"/>
</dbReference>
<evidence type="ECO:0000313" key="11">
    <source>
        <dbReference type="EMBL" id="QIK40893.1"/>
    </source>
</evidence>
<dbReference type="InterPro" id="IPR007387">
    <property type="entry name" value="TRAP_DctQ"/>
</dbReference>
<dbReference type="GO" id="GO:0005886">
    <property type="term" value="C:plasma membrane"/>
    <property type="evidence" value="ECO:0007669"/>
    <property type="project" value="UniProtKB-SubCell"/>
</dbReference>
<dbReference type="Proteomes" id="UP000500791">
    <property type="component" value="Chromosome"/>
</dbReference>
<dbReference type="GO" id="GO:0015740">
    <property type="term" value="P:C4-dicarboxylate transport"/>
    <property type="evidence" value="ECO:0007669"/>
    <property type="project" value="TreeGrafter"/>
</dbReference>
<evidence type="ECO:0000256" key="1">
    <source>
        <dbReference type="ARBA" id="ARBA00004429"/>
    </source>
</evidence>
<accession>A0A6G7VLB6</accession>
<dbReference type="PANTHER" id="PTHR35011">
    <property type="entry name" value="2,3-DIKETO-L-GULONATE TRAP TRANSPORTER SMALL PERMEASE PROTEIN YIAM"/>
    <property type="match status" value="1"/>
</dbReference>
<evidence type="ECO:0000256" key="6">
    <source>
        <dbReference type="ARBA" id="ARBA00022989"/>
    </source>
</evidence>
<dbReference type="GO" id="GO:0022857">
    <property type="term" value="F:transmembrane transporter activity"/>
    <property type="evidence" value="ECO:0007669"/>
    <property type="project" value="UniProtKB-UniRule"/>
</dbReference>
<dbReference type="InterPro" id="IPR055348">
    <property type="entry name" value="DctQ"/>
</dbReference>
<gene>
    <name evidence="11" type="ORF">G8E03_09015</name>
</gene>
<keyword evidence="5 9" id="KW-0812">Transmembrane</keyword>
<feature type="transmembrane region" description="Helical" evidence="9">
    <location>
        <begin position="59"/>
        <end position="82"/>
    </location>
</feature>
<protein>
    <recommendedName>
        <fullName evidence="9">TRAP transporter small permease protein</fullName>
    </recommendedName>
</protein>